<dbReference type="PANTHER" id="PTHR44858">
    <property type="entry name" value="TETRATRICOPEPTIDE REPEAT PROTEIN 6"/>
    <property type="match status" value="1"/>
</dbReference>
<reference evidence="5" key="1">
    <citation type="submission" date="2021-01" db="EMBL/GenBank/DDBJ databases">
        <title>Fulvivirga kasyanovii gen. nov., sp nov., a novel member of the phylum Bacteroidetes isolated from seawater in a mussel farm.</title>
        <authorList>
            <person name="Zhao L.-H."/>
            <person name="Wang Z.-J."/>
        </authorList>
    </citation>
    <scope>NUCLEOTIDE SEQUENCE</scope>
    <source>
        <strain evidence="5">2943</strain>
    </source>
</reference>
<dbReference type="SMART" id="SM00028">
    <property type="entry name" value="TPR"/>
    <property type="match status" value="5"/>
</dbReference>
<dbReference type="EMBL" id="JAESIY010000002">
    <property type="protein sequence ID" value="MBL3655285.1"/>
    <property type="molecule type" value="Genomic_DNA"/>
</dbReference>
<evidence type="ECO:0000256" key="1">
    <source>
        <dbReference type="ARBA" id="ARBA00022737"/>
    </source>
</evidence>
<keyword evidence="6" id="KW-1185">Reference proteome</keyword>
<dbReference type="Pfam" id="PF13431">
    <property type="entry name" value="TPR_17"/>
    <property type="match status" value="1"/>
</dbReference>
<dbReference type="InterPro" id="IPR019734">
    <property type="entry name" value="TPR_rpt"/>
</dbReference>
<evidence type="ECO:0000256" key="3">
    <source>
        <dbReference type="PROSITE-ProRule" id="PRU00339"/>
    </source>
</evidence>
<evidence type="ECO:0000256" key="4">
    <source>
        <dbReference type="SAM" id="SignalP"/>
    </source>
</evidence>
<feature type="repeat" description="TPR" evidence="3">
    <location>
        <begin position="235"/>
        <end position="268"/>
    </location>
</feature>
<feature type="signal peptide" evidence="4">
    <location>
        <begin position="1"/>
        <end position="26"/>
    </location>
</feature>
<dbReference type="PROSITE" id="PS50005">
    <property type="entry name" value="TPR"/>
    <property type="match status" value="2"/>
</dbReference>
<protein>
    <submittedName>
        <fullName evidence="5">Tetratricopeptide repeat protein</fullName>
    </submittedName>
</protein>
<keyword evidence="4" id="KW-0732">Signal</keyword>
<dbReference type="SUPFAM" id="SSF48452">
    <property type="entry name" value="TPR-like"/>
    <property type="match status" value="1"/>
</dbReference>
<dbReference type="RefSeq" id="WP_202242856.1">
    <property type="nucleotide sequence ID" value="NZ_JAESIY010000002.1"/>
</dbReference>
<feature type="chain" id="PRO_5037082048" evidence="4">
    <location>
        <begin position="27"/>
        <end position="316"/>
    </location>
</feature>
<dbReference type="Gene3D" id="1.25.40.10">
    <property type="entry name" value="Tetratricopeptide repeat domain"/>
    <property type="match status" value="3"/>
</dbReference>
<evidence type="ECO:0000256" key="2">
    <source>
        <dbReference type="ARBA" id="ARBA00022803"/>
    </source>
</evidence>
<gene>
    <name evidence="5" type="ORF">JL102_04030</name>
</gene>
<feature type="repeat" description="TPR" evidence="3">
    <location>
        <begin position="65"/>
        <end position="98"/>
    </location>
</feature>
<comment type="caution">
    <text evidence="5">The sequence shown here is derived from an EMBL/GenBank/DDBJ whole genome shotgun (WGS) entry which is preliminary data.</text>
</comment>
<evidence type="ECO:0000313" key="6">
    <source>
        <dbReference type="Proteomes" id="UP000659388"/>
    </source>
</evidence>
<organism evidence="5 6">
    <name type="scientific">Fulvivirga sediminis</name>
    <dbReference type="NCBI Taxonomy" id="2803949"/>
    <lineage>
        <taxon>Bacteria</taxon>
        <taxon>Pseudomonadati</taxon>
        <taxon>Bacteroidota</taxon>
        <taxon>Cytophagia</taxon>
        <taxon>Cytophagales</taxon>
        <taxon>Fulvivirgaceae</taxon>
        <taxon>Fulvivirga</taxon>
    </lineage>
</organism>
<dbReference type="AlphaFoldDB" id="A0A937JZH3"/>
<accession>A0A937JZH3</accession>
<sequence length="316" mass="36576">MLKFKACKWHIIALTLLLTLSNGLNAQNDIDSEHFFSKGYQSLSNNSEMAIKAFSRSIQLDSNYSEAFYQRGIAYLKLGDYQNALHDFLHTNKSASTNNYDIYTAFAFQGTGKLDSAKIFFYRYISKHPQDTAAYFYVLSGTAPHETGHFKPQSLIDMSIELQPLHEKFQYYRYLQLDRAGLYEEALGAINELIRLRPSFYLYYIYKGDELYSLKQYNEAIFMYNIAAMKKAEDDSIYYKRGKTYQKLENCDKAMSDFDQAIKLNSTVGSYFAKKAECLMTLGYKEKACDNWLKANQLGHETSSEDNLPNCDFYDK</sequence>
<dbReference type="Proteomes" id="UP000659388">
    <property type="component" value="Unassembled WGS sequence"/>
</dbReference>
<dbReference type="Pfam" id="PF13181">
    <property type="entry name" value="TPR_8"/>
    <property type="match status" value="1"/>
</dbReference>
<dbReference type="PANTHER" id="PTHR44858:SF1">
    <property type="entry name" value="UDP-N-ACETYLGLUCOSAMINE--PEPTIDE N-ACETYLGLUCOSAMINYLTRANSFERASE SPINDLY-RELATED"/>
    <property type="match status" value="1"/>
</dbReference>
<keyword evidence="2 3" id="KW-0802">TPR repeat</keyword>
<proteinExistence type="predicted"/>
<name>A0A937JZH3_9BACT</name>
<keyword evidence="1" id="KW-0677">Repeat</keyword>
<evidence type="ECO:0000313" key="5">
    <source>
        <dbReference type="EMBL" id="MBL3655285.1"/>
    </source>
</evidence>
<dbReference type="InterPro" id="IPR050498">
    <property type="entry name" value="Ycf3"/>
</dbReference>
<dbReference type="InterPro" id="IPR011990">
    <property type="entry name" value="TPR-like_helical_dom_sf"/>
</dbReference>